<dbReference type="Gene3D" id="2.30.40.10">
    <property type="entry name" value="Urease, subunit C, domain 1"/>
    <property type="match status" value="1"/>
</dbReference>
<dbReference type="CDD" id="cd01298">
    <property type="entry name" value="ATZ_TRZ_like"/>
    <property type="match status" value="1"/>
</dbReference>
<evidence type="ECO:0000259" key="2">
    <source>
        <dbReference type="Pfam" id="PF01979"/>
    </source>
</evidence>
<gene>
    <name evidence="3" type="ORF">METZ01_LOCUS86680</name>
</gene>
<keyword evidence="1" id="KW-0378">Hydrolase</keyword>
<organism evidence="3">
    <name type="scientific">marine metagenome</name>
    <dbReference type="NCBI Taxonomy" id="408172"/>
    <lineage>
        <taxon>unclassified sequences</taxon>
        <taxon>metagenomes</taxon>
        <taxon>ecological metagenomes</taxon>
    </lineage>
</organism>
<dbReference type="InterPro" id="IPR032466">
    <property type="entry name" value="Metal_Hydrolase"/>
</dbReference>
<feature type="domain" description="Amidohydrolase-related" evidence="2">
    <location>
        <begin position="58"/>
        <end position="404"/>
    </location>
</feature>
<dbReference type="PANTHER" id="PTHR43794">
    <property type="entry name" value="AMINOHYDROLASE SSNA-RELATED"/>
    <property type="match status" value="1"/>
</dbReference>
<dbReference type="InterPro" id="IPR006680">
    <property type="entry name" value="Amidohydro-rel"/>
</dbReference>
<dbReference type="InterPro" id="IPR050287">
    <property type="entry name" value="MTA/SAH_deaminase"/>
</dbReference>
<protein>
    <recommendedName>
        <fullName evidence="2">Amidohydrolase-related domain-containing protein</fullName>
    </recommendedName>
</protein>
<dbReference type="InterPro" id="IPR011059">
    <property type="entry name" value="Metal-dep_hydrolase_composite"/>
</dbReference>
<dbReference type="EMBL" id="UINC01007528">
    <property type="protein sequence ID" value="SVA33826.1"/>
    <property type="molecule type" value="Genomic_DNA"/>
</dbReference>
<evidence type="ECO:0000313" key="3">
    <source>
        <dbReference type="EMBL" id="SVA33826.1"/>
    </source>
</evidence>
<dbReference type="Gene3D" id="3.20.20.140">
    <property type="entry name" value="Metal-dependent hydrolases"/>
    <property type="match status" value="1"/>
</dbReference>
<dbReference type="PANTHER" id="PTHR43794:SF11">
    <property type="entry name" value="AMIDOHYDROLASE-RELATED DOMAIN-CONTAINING PROTEIN"/>
    <property type="match status" value="1"/>
</dbReference>
<sequence>MRSVKAIRNITVVTMDETRRIISDAVVAFDQGIIIAVGKEAEVKLPADCPLIDGKGKIVLPGLIDTHAHADQSLLRGLGDGMHWMPFLDDVIDPWLFNREPTDGVLANQLSMIEMLKHGTTCFVSPNVDPGDDFALLTRSIGELGIRAVLGRFAMASEDFNQMISVMNEWHDAEQGLVDMWFGLDVPRRPGDQDYPDFYKAVKQESASLGVGIVYHFCSETEDAAYIASHYGQRPAEWSRDNHALGENVLLINGCQVTPLEIEIIKDSGSHLTHSPVANMKMATGVLPVPDVLAAGVNLGIGTDGALNNNGYDMFAEMKTACLLQNSVRRSATALGPESVLEMATINGAKAIGRDDLGSLVPGKKADFVLIDVNKMPLHNLVSNLVFAINGNYVCDVYVEGRVVVSNGKVTGVDEESIYSAARDRAEKIRQELGLPVNTPWPVD</sequence>
<evidence type="ECO:0000256" key="1">
    <source>
        <dbReference type="ARBA" id="ARBA00022801"/>
    </source>
</evidence>
<dbReference type="SUPFAM" id="SSF51556">
    <property type="entry name" value="Metallo-dependent hydrolases"/>
    <property type="match status" value="1"/>
</dbReference>
<dbReference type="Pfam" id="PF01979">
    <property type="entry name" value="Amidohydro_1"/>
    <property type="match status" value="1"/>
</dbReference>
<dbReference type="SUPFAM" id="SSF51338">
    <property type="entry name" value="Composite domain of metallo-dependent hydrolases"/>
    <property type="match status" value="1"/>
</dbReference>
<proteinExistence type="predicted"/>
<dbReference type="AlphaFoldDB" id="A0A381V0C0"/>
<dbReference type="GO" id="GO:0016810">
    <property type="term" value="F:hydrolase activity, acting on carbon-nitrogen (but not peptide) bonds"/>
    <property type="evidence" value="ECO:0007669"/>
    <property type="project" value="InterPro"/>
</dbReference>
<reference evidence="3" key="1">
    <citation type="submission" date="2018-05" db="EMBL/GenBank/DDBJ databases">
        <authorList>
            <person name="Lanie J.A."/>
            <person name="Ng W.-L."/>
            <person name="Kazmierczak K.M."/>
            <person name="Andrzejewski T.M."/>
            <person name="Davidsen T.M."/>
            <person name="Wayne K.J."/>
            <person name="Tettelin H."/>
            <person name="Glass J.I."/>
            <person name="Rusch D."/>
            <person name="Podicherti R."/>
            <person name="Tsui H.-C.T."/>
            <person name="Winkler M.E."/>
        </authorList>
    </citation>
    <scope>NUCLEOTIDE SEQUENCE</scope>
</reference>
<accession>A0A381V0C0</accession>
<name>A0A381V0C0_9ZZZZ</name>